<evidence type="ECO:0000313" key="1">
    <source>
        <dbReference type="EMBL" id="ELS61304.1"/>
    </source>
</evidence>
<dbReference type="EMBL" id="AMXN01000004">
    <property type="protein sequence ID" value="ELS61304.1"/>
    <property type="molecule type" value="Genomic_DNA"/>
</dbReference>
<gene>
    <name evidence="1" type="ORF">BSI_27660</name>
</gene>
<sequence length="209" mass="23769">MLVNIKLDSVITERAAGLQAAAVIYKNIEVGSSPQMLKGRLRLFQESLFFDYADGGISDESFAKEWQELFKQLNPSFEGETTPMEDMLIPISKEQFMESKDSAHDTIDFFSLKYSLPIMIYDACKLHEPVRISLGEKENILLYSDQNGIFGDFKNSVNRYPVIDETKSMLQIIFFPPSIEKNSAVKLLSSLTKMFEQIHGGSHTVHWLT</sequence>
<evidence type="ECO:0008006" key="3">
    <source>
        <dbReference type="Google" id="ProtNLM"/>
    </source>
</evidence>
<evidence type="ECO:0000313" key="2">
    <source>
        <dbReference type="Proteomes" id="UP000011182"/>
    </source>
</evidence>
<accession>A0A9W5LIH2</accession>
<name>A0A9W5LIH2_9BACI</name>
<proteinExistence type="predicted"/>
<protein>
    <recommendedName>
        <fullName evidence="3">B3/B4 tRNA-binding domain-containing protein</fullName>
    </recommendedName>
</protein>
<reference evidence="1 2" key="1">
    <citation type="journal article" date="2014" name="Syst. Appl. Microbiol.">
        <title>Genomic insights into the taxonomic status of the three subspecies of Bacillus subtilis.</title>
        <authorList>
            <person name="Yi H."/>
            <person name="Chun J."/>
            <person name="Cha C.J."/>
        </authorList>
    </citation>
    <scope>NUCLEOTIDE SEQUENCE [LARGE SCALE GENOMIC DNA]</scope>
    <source>
        <strain evidence="1 2">KCTC 13429</strain>
    </source>
</reference>
<dbReference type="SUPFAM" id="SSF56037">
    <property type="entry name" value="PheT/TilS domain"/>
    <property type="match status" value="1"/>
</dbReference>
<keyword evidence="2" id="KW-1185">Reference proteome</keyword>
<dbReference type="AlphaFoldDB" id="A0A9W5LIH2"/>
<comment type="caution">
    <text evidence="1">The sequence shown here is derived from an EMBL/GenBank/DDBJ whole genome shotgun (WGS) entry which is preliminary data.</text>
</comment>
<organism evidence="1 2">
    <name type="scientific">Bacillus inaquosorum KCTC 13429</name>
    <dbReference type="NCBI Taxonomy" id="1236548"/>
    <lineage>
        <taxon>Bacteria</taxon>
        <taxon>Bacillati</taxon>
        <taxon>Bacillota</taxon>
        <taxon>Bacilli</taxon>
        <taxon>Bacillales</taxon>
        <taxon>Bacillaceae</taxon>
        <taxon>Bacillus</taxon>
    </lineage>
</organism>
<dbReference type="Proteomes" id="UP000011182">
    <property type="component" value="Unassembled WGS sequence"/>
</dbReference>